<protein>
    <submittedName>
        <fullName evidence="1">Uncharacterized protein</fullName>
    </submittedName>
</protein>
<keyword evidence="2" id="KW-1185">Reference proteome</keyword>
<dbReference type="AlphaFoldDB" id="A0A2G1XFH4"/>
<dbReference type="Proteomes" id="UP000222531">
    <property type="component" value="Unassembled WGS sequence"/>
</dbReference>
<proteinExistence type="predicted"/>
<reference evidence="1 2" key="1">
    <citation type="journal article" date="2017" name="Biochemistry">
        <title>Identification of the Biosynthetic Pathway for the Antibiotic Bicyclomycin.</title>
        <authorList>
            <person name="Patteson J."/>
            <person name="Cai W."/>
            <person name="Johnson R.A."/>
            <person name="Santa Maria K."/>
            <person name="Li B."/>
        </authorList>
    </citation>
    <scope>NUCLEOTIDE SEQUENCE [LARGE SCALE GENOMIC DNA]</scope>
    <source>
        <strain evidence="1 2">ATCC 21532</strain>
    </source>
</reference>
<organism evidence="1 2">
    <name type="scientific">Streptomyces cinnamoneus</name>
    <name type="common">Streptoverticillium cinnamoneum</name>
    <dbReference type="NCBI Taxonomy" id="53446"/>
    <lineage>
        <taxon>Bacteria</taxon>
        <taxon>Bacillati</taxon>
        <taxon>Actinomycetota</taxon>
        <taxon>Actinomycetes</taxon>
        <taxon>Kitasatosporales</taxon>
        <taxon>Streptomycetaceae</taxon>
        <taxon>Streptomyces</taxon>
        <taxon>Streptomyces cinnamoneus group</taxon>
    </lineage>
</organism>
<comment type="caution">
    <text evidence="1">The sequence shown here is derived from an EMBL/GenBank/DDBJ whole genome shotgun (WGS) entry which is preliminary data.</text>
</comment>
<accession>A0A2G1XFH4</accession>
<evidence type="ECO:0000313" key="2">
    <source>
        <dbReference type="Proteomes" id="UP000222531"/>
    </source>
</evidence>
<name>A0A2G1XFH4_STRCJ</name>
<dbReference type="RefSeq" id="WP_099200471.1">
    <property type="nucleotide sequence ID" value="NZ_JBIRXA010000001.1"/>
</dbReference>
<evidence type="ECO:0000313" key="1">
    <source>
        <dbReference type="EMBL" id="PHQ49983.1"/>
    </source>
</evidence>
<dbReference type="EMBL" id="NHZO01000151">
    <property type="protein sequence ID" value="PHQ49983.1"/>
    <property type="molecule type" value="Genomic_DNA"/>
</dbReference>
<gene>
    <name evidence="1" type="ORF">BLA24_20425</name>
</gene>
<sequence length="63" mass="6988">MRTVTYKWSAELYVHGRAVAAHGTVSGPRGYSVDDAYRDFCAAMAQRGVQHVVGSFRVRRTQG</sequence>